<dbReference type="PROSITE" id="PS50110">
    <property type="entry name" value="RESPONSE_REGULATORY"/>
    <property type="match status" value="1"/>
</dbReference>
<dbReference type="Gene3D" id="3.10.450.50">
    <property type="match status" value="1"/>
</dbReference>
<keyword evidence="8" id="KW-0902">Two-component regulatory system</keyword>
<dbReference type="SMART" id="SM00388">
    <property type="entry name" value="HisKA"/>
    <property type="match status" value="1"/>
</dbReference>
<dbReference type="PANTHER" id="PTHR43047:SF72">
    <property type="entry name" value="OSMOSENSING HISTIDINE PROTEIN KINASE SLN1"/>
    <property type="match status" value="1"/>
</dbReference>
<dbReference type="InterPro" id="IPR036097">
    <property type="entry name" value="HisK_dim/P_sf"/>
</dbReference>
<dbReference type="PANTHER" id="PTHR43047">
    <property type="entry name" value="TWO-COMPONENT HISTIDINE PROTEIN KINASE"/>
    <property type="match status" value="1"/>
</dbReference>
<evidence type="ECO:0000313" key="14">
    <source>
        <dbReference type="EMBL" id="RHL44336.1"/>
    </source>
</evidence>
<sequence length="674" mass="77249">MDDFKKLTEQLMKIYSNAESVNDLGIENYFDENISLIGTGKHELFANLHEFLESFKFDVKRRGKIRIEVQNLHQIEERLDDDHVLAHGTVDFVGLFKDGSICFKMETRFTIIYKWTNGKWLVQHLHQSIPDLEQMDGEEFPVTLGKQVKKTRQAFHALGTAYYLILRLNLKTKRVEFVKKNRKINIDIKDNNIEWNLQIETIERIIAEPFVQKCIDFFDIQTMAARLHNKESMSSEFKLKEGSWFLSMVIPQNYDKNGNVTSVLIANRDVTDEKMRELRQEEELREAKLKAECANKAKSSFLFNMSHDIRTPMNAIIGYAELASRHLQETEKLGRYLEKIQICGKELLSMLGNVLDLARIENNKVEMEYTVSNVHECFENCIIMFQQQAESKNQTLSLTEQIMYPYVYMDAPHLSEVCLNIISNAIKYTNTGGAISCNVVQKSCEKEDWCNMIITITDNGIGMSEEFQKRIFEIFERERNTTLSHIDGSGIGMGITKKLVELMDGTIEVESKQGEGSTFTVTIPCRKASEDDSLVKKNSNLCNKNCLNGVRILLVEDNEINTEIATELLTEEGCIVETANDGVVCIDMIEKADADYYKMILMDIQMPVMNGYDATLTIRKMKDTKKARIPIIAMTANAFAEDIQKVLSVGMNAHVAKPVDMNILVPTMMKYLKE</sequence>
<evidence type="ECO:0000259" key="12">
    <source>
        <dbReference type="PROSITE" id="PS50110"/>
    </source>
</evidence>
<evidence type="ECO:0000313" key="17">
    <source>
        <dbReference type="Proteomes" id="UP000285897"/>
    </source>
</evidence>
<dbReference type="AlphaFoldDB" id="A0A174HQ61"/>
<reference evidence="15 18" key="3">
    <citation type="journal article" date="2019" name="Science, e1252229">
        <title>Invertible promoters mediate bacterial phase variation, antibiotic resistance, and host adaptation in the gut.</title>
        <authorList>
            <person name="Jiang X."/>
            <person name="Hall A.B."/>
            <person name="Arthur T.D."/>
            <person name="Plichta D.R."/>
            <person name="Covington C.T."/>
            <person name="Poyet M."/>
            <person name="Crothers J."/>
            <person name="Moses P.L."/>
            <person name="Tolonen A.C."/>
            <person name="Vlamakis H."/>
            <person name="Alm E.J."/>
            <person name="Xavier R.J."/>
        </authorList>
    </citation>
    <scope>NUCLEOTIDE SEQUENCE [LARGE SCALE GENOMIC DNA]</scope>
    <source>
        <strain evidence="18">af_0058</strain>
        <strain evidence="15">Af_0058</strain>
    </source>
</reference>
<dbReference type="InterPro" id="IPR004358">
    <property type="entry name" value="Sig_transdc_His_kin-like_C"/>
</dbReference>
<dbReference type="Proteomes" id="UP000095409">
    <property type="component" value="Unassembled WGS sequence"/>
</dbReference>
<dbReference type="Pfam" id="PF13474">
    <property type="entry name" value="SnoaL_3"/>
    <property type="match status" value="1"/>
</dbReference>
<dbReference type="EMBL" id="QROS01000012">
    <property type="protein sequence ID" value="RHL44336.1"/>
    <property type="molecule type" value="Genomic_DNA"/>
</dbReference>
<reference evidence="13 16" key="1">
    <citation type="submission" date="2015-09" db="EMBL/GenBank/DDBJ databases">
        <authorList>
            <consortium name="Pathogen Informatics"/>
        </authorList>
    </citation>
    <scope>NUCLEOTIDE SEQUENCE [LARGE SCALE GENOMIC DNA]</scope>
    <source>
        <strain evidence="13 16">2789STDY5608837</strain>
    </source>
</reference>
<evidence type="ECO:0000256" key="9">
    <source>
        <dbReference type="ARBA" id="ARBA00024867"/>
    </source>
</evidence>
<dbReference type="PROSITE" id="PS50109">
    <property type="entry name" value="HIS_KIN"/>
    <property type="match status" value="1"/>
</dbReference>
<keyword evidence="6 13" id="KW-0808">Transferase</keyword>
<evidence type="ECO:0000256" key="5">
    <source>
        <dbReference type="ARBA" id="ARBA00022553"/>
    </source>
</evidence>
<evidence type="ECO:0000256" key="8">
    <source>
        <dbReference type="ARBA" id="ARBA00023012"/>
    </source>
</evidence>
<dbReference type="InterPro" id="IPR011006">
    <property type="entry name" value="CheY-like_superfamily"/>
</dbReference>
<dbReference type="EMBL" id="RCXQ01000017">
    <property type="protein sequence ID" value="RYT62761.1"/>
    <property type="molecule type" value="Genomic_DNA"/>
</dbReference>
<dbReference type="PRINTS" id="PR00344">
    <property type="entry name" value="BCTRLSENSOR"/>
</dbReference>
<dbReference type="InterPro" id="IPR001789">
    <property type="entry name" value="Sig_transdc_resp-reg_receiver"/>
</dbReference>
<dbReference type="Gene3D" id="1.10.287.130">
    <property type="match status" value="1"/>
</dbReference>
<dbReference type="GO" id="GO:0000155">
    <property type="term" value="F:phosphorelay sensor kinase activity"/>
    <property type="evidence" value="ECO:0007669"/>
    <property type="project" value="InterPro"/>
</dbReference>
<dbReference type="SUPFAM" id="SSF47384">
    <property type="entry name" value="Homodimeric domain of signal transducing histidine kinase"/>
    <property type="match status" value="1"/>
</dbReference>
<evidence type="ECO:0000313" key="16">
    <source>
        <dbReference type="Proteomes" id="UP000095409"/>
    </source>
</evidence>
<dbReference type="EC" id="2.7.13.3" evidence="3"/>
<comment type="catalytic activity">
    <reaction evidence="1">
        <text>ATP + protein L-histidine = ADP + protein N-phospho-L-histidine.</text>
        <dbReference type="EC" id="2.7.13.3"/>
    </reaction>
</comment>
<dbReference type="GO" id="GO:0005886">
    <property type="term" value="C:plasma membrane"/>
    <property type="evidence" value="ECO:0007669"/>
    <property type="project" value="TreeGrafter"/>
</dbReference>
<comment type="function">
    <text evidence="9">May play the central regulatory role in sporulation. It may be an element of the effector pathway responsible for the activation of sporulation genes in response to nutritional stress. Spo0A may act in concert with spo0H (a sigma factor) to control the expression of some genes that are critical to the sporulation process.</text>
</comment>
<accession>A0A174HQ61</accession>
<dbReference type="Pfam" id="PF00512">
    <property type="entry name" value="HisKA"/>
    <property type="match status" value="1"/>
</dbReference>
<name>A0A174HQ61_9FIRM</name>
<dbReference type="Proteomes" id="UP000293506">
    <property type="component" value="Unassembled WGS sequence"/>
</dbReference>
<evidence type="ECO:0000313" key="18">
    <source>
        <dbReference type="Proteomes" id="UP000293506"/>
    </source>
</evidence>
<dbReference type="Gene3D" id="3.40.50.2300">
    <property type="match status" value="1"/>
</dbReference>
<evidence type="ECO:0000256" key="6">
    <source>
        <dbReference type="ARBA" id="ARBA00022679"/>
    </source>
</evidence>
<evidence type="ECO:0000313" key="13">
    <source>
        <dbReference type="EMBL" id="CUO77054.1"/>
    </source>
</evidence>
<evidence type="ECO:0000256" key="10">
    <source>
        <dbReference type="PROSITE-ProRule" id="PRU00169"/>
    </source>
</evidence>
<feature type="domain" description="Response regulatory" evidence="12">
    <location>
        <begin position="551"/>
        <end position="672"/>
    </location>
</feature>
<protein>
    <recommendedName>
        <fullName evidence="4">Stage 0 sporulation protein A homolog</fullName>
        <ecNumber evidence="3">2.7.13.3</ecNumber>
    </recommendedName>
</protein>
<dbReference type="Proteomes" id="UP000285897">
    <property type="component" value="Unassembled WGS sequence"/>
</dbReference>
<dbReference type="SUPFAM" id="SSF52172">
    <property type="entry name" value="CheY-like"/>
    <property type="match status" value="1"/>
</dbReference>
<dbReference type="SMART" id="SM00448">
    <property type="entry name" value="REC"/>
    <property type="match status" value="1"/>
</dbReference>
<evidence type="ECO:0000256" key="2">
    <source>
        <dbReference type="ARBA" id="ARBA00004370"/>
    </source>
</evidence>
<reference evidence="14 17" key="2">
    <citation type="submission" date="2018-08" db="EMBL/GenBank/DDBJ databases">
        <title>A genome reference for cultivated species of the human gut microbiota.</title>
        <authorList>
            <person name="Zou Y."/>
            <person name="Xue W."/>
            <person name="Luo G."/>
        </authorList>
    </citation>
    <scope>NUCLEOTIDE SEQUENCE [LARGE SCALE GENOMIC DNA]</scope>
    <source>
        <strain evidence="14 17">AF37-6AC</strain>
    </source>
</reference>
<keyword evidence="7" id="KW-0418">Kinase</keyword>
<evidence type="ECO:0000256" key="1">
    <source>
        <dbReference type="ARBA" id="ARBA00000085"/>
    </source>
</evidence>
<dbReference type="Gene3D" id="3.30.565.10">
    <property type="entry name" value="Histidine kinase-like ATPase, C-terminal domain"/>
    <property type="match status" value="1"/>
</dbReference>
<feature type="modified residue" description="4-aspartylphosphate" evidence="10">
    <location>
        <position position="603"/>
    </location>
</feature>
<dbReference type="SUPFAM" id="SSF54427">
    <property type="entry name" value="NTF2-like"/>
    <property type="match status" value="1"/>
</dbReference>
<dbReference type="InterPro" id="IPR036890">
    <property type="entry name" value="HATPase_C_sf"/>
</dbReference>
<feature type="domain" description="Histidine kinase" evidence="11">
    <location>
        <begin position="304"/>
        <end position="527"/>
    </location>
</feature>
<dbReference type="EMBL" id="CYZD01000024">
    <property type="protein sequence ID" value="CUO77054.1"/>
    <property type="molecule type" value="Genomic_DNA"/>
</dbReference>
<comment type="subcellular location">
    <subcellularLocation>
        <location evidence="2">Membrane</location>
    </subcellularLocation>
</comment>
<dbReference type="InterPro" id="IPR032710">
    <property type="entry name" value="NTF2-like_dom_sf"/>
</dbReference>
<organism evidence="13 16">
    <name type="scientific">Blautia obeum</name>
    <dbReference type="NCBI Taxonomy" id="40520"/>
    <lineage>
        <taxon>Bacteria</taxon>
        <taxon>Bacillati</taxon>
        <taxon>Bacillota</taxon>
        <taxon>Clostridia</taxon>
        <taxon>Lachnospirales</taxon>
        <taxon>Lachnospiraceae</taxon>
        <taxon>Blautia</taxon>
    </lineage>
</organism>
<proteinExistence type="predicted"/>
<dbReference type="SUPFAM" id="SSF55874">
    <property type="entry name" value="ATPase domain of HSP90 chaperone/DNA topoisomerase II/histidine kinase"/>
    <property type="match status" value="1"/>
</dbReference>
<dbReference type="InterPro" id="IPR003594">
    <property type="entry name" value="HATPase_dom"/>
</dbReference>
<keyword evidence="5 10" id="KW-0597">Phosphoprotein</keyword>
<evidence type="ECO:0000256" key="4">
    <source>
        <dbReference type="ARBA" id="ARBA00018672"/>
    </source>
</evidence>
<evidence type="ECO:0000256" key="7">
    <source>
        <dbReference type="ARBA" id="ARBA00022777"/>
    </source>
</evidence>
<evidence type="ECO:0000313" key="15">
    <source>
        <dbReference type="EMBL" id="RYT62761.1"/>
    </source>
</evidence>
<dbReference type="GeneID" id="79802568"/>
<gene>
    <name evidence="13" type="primary">arcB</name>
    <name evidence="14" type="ORF">DW021_13850</name>
    <name evidence="15" type="ORF">EAI82_14030</name>
    <name evidence="13" type="ORF">ERS852394_02991</name>
</gene>
<dbReference type="SMART" id="SM00387">
    <property type="entry name" value="HATPase_c"/>
    <property type="match status" value="1"/>
</dbReference>
<dbReference type="InterPro" id="IPR005467">
    <property type="entry name" value="His_kinase_dom"/>
</dbReference>
<dbReference type="Pfam" id="PF02518">
    <property type="entry name" value="HATPase_c"/>
    <property type="match status" value="1"/>
</dbReference>
<dbReference type="RefSeq" id="WP_005421732.1">
    <property type="nucleotide sequence ID" value="NZ_CYZD01000024.1"/>
</dbReference>
<evidence type="ECO:0000259" key="11">
    <source>
        <dbReference type="PROSITE" id="PS50109"/>
    </source>
</evidence>
<dbReference type="GO" id="GO:0009927">
    <property type="term" value="F:histidine phosphotransfer kinase activity"/>
    <property type="evidence" value="ECO:0007669"/>
    <property type="project" value="TreeGrafter"/>
</dbReference>
<dbReference type="CDD" id="cd17546">
    <property type="entry name" value="REC_hyHK_CKI1_RcsC-like"/>
    <property type="match status" value="1"/>
</dbReference>
<dbReference type="Pfam" id="PF00072">
    <property type="entry name" value="Response_reg"/>
    <property type="match status" value="1"/>
</dbReference>
<dbReference type="InterPro" id="IPR037401">
    <property type="entry name" value="SnoaL-like"/>
</dbReference>
<evidence type="ECO:0000256" key="3">
    <source>
        <dbReference type="ARBA" id="ARBA00012438"/>
    </source>
</evidence>
<dbReference type="InterPro" id="IPR003661">
    <property type="entry name" value="HisK_dim/P_dom"/>
</dbReference>
<dbReference type="FunFam" id="3.30.565.10:FF:000006">
    <property type="entry name" value="Sensor histidine kinase WalK"/>
    <property type="match status" value="1"/>
</dbReference>
<dbReference type="CDD" id="cd00082">
    <property type="entry name" value="HisKA"/>
    <property type="match status" value="1"/>
</dbReference>